<accession>A0A183K2U3</accession>
<organism evidence="3">
    <name type="scientific">Schistosoma curassoni</name>
    <dbReference type="NCBI Taxonomy" id="6186"/>
    <lineage>
        <taxon>Eukaryota</taxon>
        <taxon>Metazoa</taxon>
        <taxon>Spiralia</taxon>
        <taxon>Lophotrochozoa</taxon>
        <taxon>Platyhelminthes</taxon>
        <taxon>Trematoda</taxon>
        <taxon>Digenea</taxon>
        <taxon>Strigeidida</taxon>
        <taxon>Schistosomatoidea</taxon>
        <taxon>Schistosomatidae</taxon>
        <taxon>Schistosoma</taxon>
    </lineage>
</organism>
<reference evidence="3" key="1">
    <citation type="submission" date="2016-06" db="UniProtKB">
        <authorList>
            <consortium name="WormBaseParasite"/>
        </authorList>
    </citation>
    <scope>IDENTIFICATION</scope>
</reference>
<dbReference type="EMBL" id="UZAK01033164">
    <property type="protein sequence ID" value="VDP35078.1"/>
    <property type="molecule type" value="Genomic_DNA"/>
</dbReference>
<sequence length="222" mass="24495">MIGKDIKNSTTLCHHNPVHTQSYADNSLKSCGAVHEDGCKFGHCLSCGKSHAFNPYKFRNSKCFKCGDIGQVQSVCNTNVHLAATNIKSCNSDSIKLSIYNNHLSLSTIAIDSVESYSSSELSETQNSCETAFPNQSTYHISHIIVLDMVFPNDLLISDEFLTNLKKPGEVLIDDDFSNDPLICNDILNKFEETISEESNLDILSNIICPHTGFVSRGKLVQ</sequence>
<proteinExistence type="predicted"/>
<name>A0A183K2U3_9TREM</name>
<dbReference type="Proteomes" id="UP000279833">
    <property type="component" value="Unassembled WGS sequence"/>
</dbReference>
<dbReference type="WBParaSite" id="SCUD_0000930701-mRNA-1">
    <property type="protein sequence ID" value="SCUD_0000930701-mRNA-1"/>
    <property type="gene ID" value="SCUD_0000930701"/>
</dbReference>
<reference evidence="1 2" key="2">
    <citation type="submission" date="2018-11" db="EMBL/GenBank/DDBJ databases">
        <authorList>
            <consortium name="Pathogen Informatics"/>
        </authorList>
    </citation>
    <scope>NUCLEOTIDE SEQUENCE [LARGE SCALE GENOMIC DNA]</scope>
    <source>
        <strain evidence="1">Dakar</strain>
        <strain evidence="2">Dakar, Senegal</strain>
    </source>
</reference>
<protein>
    <submittedName>
        <fullName evidence="3">CCHC-type domain-containing protein</fullName>
    </submittedName>
</protein>
<evidence type="ECO:0000313" key="3">
    <source>
        <dbReference type="WBParaSite" id="SCUD_0000930701-mRNA-1"/>
    </source>
</evidence>
<keyword evidence="2" id="KW-1185">Reference proteome</keyword>
<dbReference type="AlphaFoldDB" id="A0A183K2U3"/>
<gene>
    <name evidence="1" type="ORF">SCUD_LOCUS9307</name>
</gene>
<evidence type="ECO:0000313" key="2">
    <source>
        <dbReference type="Proteomes" id="UP000279833"/>
    </source>
</evidence>
<evidence type="ECO:0000313" key="1">
    <source>
        <dbReference type="EMBL" id="VDP35078.1"/>
    </source>
</evidence>